<dbReference type="PANTHER" id="PTHR14614">
    <property type="entry name" value="HEPATOCELLULAR CARCINOMA-ASSOCIATED ANTIGEN"/>
    <property type="match status" value="1"/>
</dbReference>
<dbReference type="GO" id="GO:0032259">
    <property type="term" value="P:methylation"/>
    <property type="evidence" value="ECO:0007669"/>
    <property type="project" value="UniProtKB-KW"/>
</dbReference>
<name>I0YUM8_COCSC</name>
<dbReference type="Pfam" id="PF10294">
    <property type="entry name" value="Methyltransf_16"/>
    <property type="match status" value="1"/>
</dbReference>
<dbReference type="GO" id="GO:0018064">
    <property type="term" value="F:protein-L-histidine N-tele-methyltransferase activity"/>
    <property type="evidence" value="ECO:0007669"/>
    <property type="project" value="UniProtKB-EC"/>
</dbReference>
<keyword evidence="8" id="KW-0539">Nucleus</keyword>
<feature type="non-terminal residue" evidence="10">
    <location>
        <position position="319"/>
    </location>
</feature>
<dbReference type="KEGG" id="csl:COCSUDRAFT_83488"/>
<dbReference type="GO" id="GO:0005634">
    <property type="term" value="C:nucleus"/>
    <property type="evidence" value="ECO:0007669"/>
    <property type="project" value="UniProtKB-SubCell"/>
</dbReference>
<comment type="subcellular location">
    <subcellularLocation>
        <location evidence="2">Cytoplasm</location>
    </subcellularLocation>
    <subcellularLocation>
        <location evidence="1">Nucleus</location>
    </subcellularLocation>
</comment>
<dbReference type="STRING" id="574566.I0YUM8"/>
<evidence type="ECO:0000256" key="1">
    <source>
        <dbReference type="ARBA" id="ARBA00004123"/>
    </source>
</evidence>
<accession>I0YUM8</accession>
<dbReference type="InterPro" id="IPR029063">
    <property type="entry name" value="SAM-dependent_MTases_sf"/>
</dbReference>
<dbReference type="EC" id="2.1.1.85" evidence="3"/>
<comment type="similarity">
    <text evidence="9">Belongs to the methyltransferase superfamily. METTL18 family.</text>
</comment>
<keyword evidence="4" id="KW-0963">Cytoplasm</keyword>
<dbReference type="Gene3D" id="3.40.50.150">
    <property type="entry name" value="Vaccinia Virus protein VP39"/>
    <property type="match status" value="1"/>
</dbReference>
<dbReference type="InterPro" id="IPR019410">
    <property type="entry name" value="Methyltransf_16"/>
</dbReference>
<dbReference type="GO" id="GO:0005737">
    <property type="term" value="C:cytoplasm"/>
    <property type="evidence" value="ECO:0007669"/>
    <property type="project" value="UniProtKB-SubCell"/>
</dbReference>
<comment type="caution">
    <text evidence="10">The sequence shown here is derived from an EMBL/GenBank/DDBJ whole genome shotgun (WGS) entry which is preliminary data.</text>
</comment>
<keyword evidence="11" id="KW-1185">Reference proteome</keyword>
<dbReference type="CDD" id="cd02440">
    <property type="entry name" value="AdoMet_MTases"/>
    <property type="match status" value="1"/>
</dbReference>
<dbReference type="PANTHER" id="PTHR14614:SF39">
    <property type="entry name" value="HISTIDINE PROTEIN METHYLTRANSFERASE 1 HOMOLOG"/>
    <property type="match status" value="1"/>
</dbReference>
<keyword evidence="5" id="KW-0489">Methyltransferase</keyword>
<dbReference type="AlphaFoldDB" id="I0YUM8"/>
<keyword evidence="6" id="KW-0808">Transferase</keyword>
<protein>
    <recommendedName>
        <fullName evidence="3">protein-histidine N-methyltransferase</fullName>
        <ecNumber evidence="3">2.1.1.85</ecNumber>
    </recommendedName>
</protein>
<evidence type="ECO:0000256" key="9">
    <source>
        <dbReference type="ARBA" id="ARBA00038126"/>
    </source>
</evidence>
<evidence type="ECO:0000256" key="3">
    <source>
        <dbReference type="ARBA" id="ARBA00012533"/>
    </source>
</evidence>
<reference evidence="10 11" key="1">
    <citation type="journal article" date="2012" name="Genome Biol.">
        <title>The genome of the polar eukaryotic microalga coccomyxa subellipsoidea reveals traits of cold adaptation.</title>
        <authorList>
            <person name="Blanc G."/>
            <person name="Agarkova I."/>
            <person name="Grimwood J."/>
            <person name="Kuo A."/>
            <person name="Brueggeman A."/>
            <person name="Dunigan D."/>
            <person name="Gurnon J."/>
            <person name="Ladunga I."/>
            <person name="Lindquist E."/>
            <person name="Lucas S."/>
            <person name="Pangilinan J."/>
            <person name="Proschold T."/>
            <person name="Salamov A."/>
            <person name="Schmutz J."/>
            <person name="Weeks D."/>
            <person name="Yamada T."/>
            <person name="Claverie J.M."/>
            <person name="Grigoriev I."/>
            <person name="Van Etten J."/>
            <person name="Lomsadze A."/>
            <person name="Borodovsky M."/>
        </authorList>
    </citation>
    <scope>NUCLEOTIDE SEQUENCE [LARGE SCALE GENOMIC DNA]</scope>
    <source>
        <strain evidence="10 11">C-169</strain>
    </source>
</reference>
<dbReference type="eggNOG" id="KOG2920">
    <property type="taxonomic scope" value="Eukaryota"/>
</dbReference>
<keyword evidence="7" id="KW-0949">S-adenosyl-L-methionine</keyword>
<evidence type="ECO:0000256" key="5">
    <source>
        <dbReference type="ARBA" id="ARBA00022603"/>
    </source>
</evidence>
<dbReference type="RefSeq" id="XP_005646641.1">
    <property type="nucleotide sequence ID" value="XM_005646584.1"/>
</dbReference>
<dbReference type="SUPFAM" id="SSF53335">
    <property type="entry name" value="S-adenosyl-L-methionine-dependent methyltransferases"/>
    <property type="match status" value="1"/>
</dbReference>
<sequence>MIVRSYFMMFEQNEPFRFNFASDDTTPERIQVIGKDNDAALPAEELLLFSQEAEGREESSTGGPHSLRENLLTDVVEIAPGLSLQKGRLSSEAASNMLQEEGLADSDLIPGKYEGGFKLWECAVDLARFMCQHFELQDFDQHAYPQLQGRPRALELGCGQGIPGILLLRAGAEVHFQDYNGEVLRALTAPNVAANTAAGREHAEDCTSTSSRFFAGDWAGLPRLLKTEGLLGTYDIVLSAETVYSLDSQQQLLNCIRQCLKPDVGKAWIAAKSYYFGVGGGTASFTRLVKQDGTFEVKVVDVIDDGASNKREILLLSFR</sequence>
<gene>
    <name evidence="10" type="ORF">COCSUDRAFT_83488</name>
</gene>
<evidence type="ECO:0000256" key="8">
    <source>
        <dbReference type="ARBA" id="ARBA00023242"/>
    </source>
</evidence>
<evidence type="ECO:0000256" key="6">
    <source>
        <dbReference type="ARBA" id="ARBA00022679"/>
    </source>
</evidence>
<organism evidence="10 11">
    <name type="scientific">Coccomyxa subellipsoidea (strain C-169)</name>
    <name type="common">Green microalga</name>
    <dbReference type="NCBI Taxonomy" id="574566"/>
    <lineage>
        <taxon>Eukaryota</taxon>
        <taxon>Viridiplantae</taxon>
        <taxon>Chlorophyta</taxon>
        <taxon>core chlorophytes</taxon>
        <taxon>Trebouxiophyceae</taxon>
        <taxon>Trebouxiophyceae incertae sedis</taxon>
        <taxon>Coccomyxaceae</taxon>
        <taxon>Coccomyxa</taxon>
        <taxon>Coccomyxa subellipsoidea</taxon>
    </lineage>
</organism>
<evidence type="ECO:0000256" key="7">
    <source>
        <dbReference type="ARBA" id="ARBA00022691"/>
    </source>
</evidence>
<evidence type="ECO:0000313" key="10">
    <source>
        <dbReference type="EMBL" id="EIE22097.1"/>
    </source>
</evidence>
<evidence type="ECO:0000256" key="4">
    <source>
        <dbReference type="ARBA" id="ARBA00022490"/>
    </source>
</evidence>
<proteinExistence type="inferred from homology"/>
<dbReference type="GeneID" id="17039960"/>
<dbReference type="EMBL" id="AGSI01000011">
    <property type="protein sequence ID" value="EIE22097.1"/>
    <property type="molecule type" value="Genomic_DNA"/>
</dbReference>
<dbReference type="Proteomes" id="UP000007264">
    <property type="component" value="Unassembled WGS sequence"/>
</dbReference>
<dbReference type="OrthoDB" id="1723750at2759"/>
<evidence type="ECO:0000256" key="2">
    <source>
        <dbReference type="ARBA" id="ARBA00004496"/>
    </source>
</evidence>
<evidence type="ECO:0000313" key="11">
    <source>
        <dbReference type="Proteomes" id="UP000007264"/>
    </source>
</evidence>